<evidence type="ECO:0000313" key="2">
    <source>
        <dbReference type="Proteomes" id="UP000286415"/>
    </source>
</evidence>
<accession>A0A419PKV7</accession>
<protein>
    <submittedName>
        <fullName evidence="1">Uncharacterized protein</fullName>
    </submittedName>
</protein>
<organism evidence="1 2">
    <name type="scientific">Clonorchis sinensis</name>
    <name type="common">Chinese liver fluke</name>
    <dbReference type="NCBI Taxonomy" id="79923"/>
    <lineage>
        <taxon>Eukaryota</taxon>
        <taxon>Metazoa</taxon>
        <taxon>Spiralia</taxon>
        <taxon>Lophotrochozoa</taxon>
        <taxon>Platyhelminthes</taxon>
        <taxon>Trematoda</taxon>
        <taxon>Digenea</taxon>
        <taxon>Opisthorchiida</taxon>
        <taxon>Opisthorchiata</taxon>
        <taxon>Opisthorchiidae</taxon>
        <taxon>Clonorchis</taxon>
    </lineage>
</organism>
<dbReference type="EMBL" id="NIRI02000056">
    <property type="protein sequence ID" value="KAG5444617.1"/>
    <property type="molecule type" value="Genomic_DNA"/>
</dbReference>
<dbReference type="Proteomes" id="UP000286415">
    <property type="component" value="Unassembled WGS sequence"/>
</dbReference>
<sequence length="135" mass="15409">MFYLNPSYTKFVKYTHLQTYLFFCERLTWNPAESLVYDVFKLGSSITTFIPSKPNWYANECTSRSSCNLGSSSAYGGRKFGDCTYLMSPKNDKTSRGLSKGYSNIMKISVSVIKTRTKCTERPTYRAGFETQGQE</sequence>
<reference evidence="1 2" key="1">
    <citation type="journal article" date="2018" name="Biotechnol. Adv.">
        <title>Improved genomic resources and new bioinformatic workflow for the carcinogenic parasite Clonorchis sinensis: Biotechnological implications.</title>
        <authorList>
            <person name="Wang D."/>
            <person name="Korhonen P.K."/>
            <person name="Gasser R.B."/>
            <person name="Young N.D."/>
        </authorList>
    </citation>
    <scope>NUCLEOTIDE SEQUENCE [LARGE SCALE GENOMIC DNA]</scope>
    <source>
        <strain evidence="1">Cs-k2</strain>
    </source>
</reference>
<evidence type="ECO:0000313" key="1">
    <source>
        <dbReference type="EMBL" id="KAG5444617.1"/>
    </source>
</evidence>
<comment type="caution">
    <text evidence="1">The sequence shown here is derived from an EMBL/GenBank/DDBJ whole genome shotgun (WGS) entry which is preliminary data.</text>
</comment>
<dbReference type="InParanoid" id="A0A419PKV7"/>
<gene>
    <name evidence="1" type="ORF">CSKR_100720</name>
</gene>
<dbReference type="AlphaFoldDB" id="A0A419PKV7"/>
<keyword evidence="2" id="KW-1185">Reference proteome</keyword>
<reference evidence="1 2" key="2">
    <citation type="journal article" date="2021" name="Genomics">
        <title>High-quality reference genome for Clonorchis sinensis.</title>
        <authorList>
            <person name="Young N.D."/>
            <person name="Stroehlein A.J."/>
            <person name="Kinkar L."/>
            <person name="Wang T."/>
            <person name="Sohn W.M."/>
            <person name="Chang B.C.H."/>
            <person name="Kaur P."/>
            <person name="Weisz D."/>
            <person name="Dudchenko O."/>
            <person name="Aiden E.L."/>
            <person name="Korhonen P.K."/>
            <person name="Gasser R.B."/>
        </authorList>
    </citation>
    <scope>NUCLEOTIDE SEQUENCE [LARGE SCALE GENOMIC DNA]</scope>
    <source>
        <strain evidence="1">Cs-k2</strain>
    </source>
</reference>
<name>A0A419PKV7_CLOSI</name>
<proteinExistence type="predicted"/>